<protein>
    <submittedName>
        <fullName evidence="1">Uncharacterized protein</fullName>
    </submittedName>
</protein>
<reference evidence="1" key="1">
    <citation type="submission" date="2020-05" db="EMBL/GenBank/DDBJ databases">
        <title>Phylogenomic resolution of chytrid fungi.</title>
        <authorList>
            <person name="Stajich J.E."/>
            <person name="Amses K."/>
            <person name="Simmons R."/>
            <person name="Seto K."/>
            <person name="Myers J."/>
            <person name="Bonds A."/>
            <person name="Quandt C.A."/>
            <person name="Barry K."/>
            <person name="Liu P."/>
            <person name="Grigoriev I."/>
            <person name="Longcore J.E."/>
            <person name="James T.Y."/>
        </authorList>
    </citation>
    <scope>NUCLEOTIDE SEQUENCE</scope>
    <source>
        <strain evidence="1">PLAUS21</strain>
    </source>
</reference>
<organism evidence="1 2">
    <name type="scientific">Boothiomyces macroporosus</name>
    <dbReference type="NCBI Taxonomy" id="261099"/>
    <lineage>
        <taxon>Eukaryota</taxon>
        <taxon>Fungi</taxon>
        <taxon>Fungi incertae sedis</taxon>
        <taxon>Chytridiomycota</taxon>
        <taxon>Chytridiomycota incertae sedis</taxon>
        <taxon>Chytridiomycetes</taxon>
        <taxon>Rhizophydiales</taxon>
        <taxon>Terramycetaceae</taxon>
        <taxon>Boothiomyces</taxon>
    </lineage>
</organism>
<proteinExistence type="predicted"/>
<dbReference type="Proteomes" id="UP001210925">
    <property type="component" value="Unassembled WGS sequence"/>
</dbReference>
<accession>A0AAD5Y6I6</accession>
<dbReference type="EMBL" id="JADGKB010000002">
    <property type="protein sequence ID" value="KAJ3262316.1"/>
    <property type="molecule type" value="Genomic_DNA"/>
</dbReference>
<dbReference type="AlphaFoldDB" id="A0AAD5Y6I6"/>
<name>A0AAD5Y6I6_9FUNG</name>
<gene>
    <name evidence="1" type="ORF">HK103_002730</name>
</gene>
<evidence type="ECO:0000313" key="2">
    <source>
        <dbReference type="Proteomes" id="UP001210925"/>
    </source>
</evidence>
<comment type="caution">
    <text evidence="1">The sequence shown here is derived from an EMBL/GenBank/DDBJ whole genome shotgun (WGS) entry which is preliminary data.</text>
</comment>
<keyword evidence="2" id="KW-1185">Reference proteome</keyword>
<sequence>MATVEQVENLLLEVKYYSLDLDMTIFQAKEILGKKLFDIPYIHPITRSDIKPGIYSESLITNCLGKLDGTISKAQQIHLLNLWAMYSENREAMIHEYILKWNEERRLHYELSLFEPSIFSLKRLDEEKMKEIKKLELVFQMKFISTIVEYLGGQMPSSCSKFIDGVKRGFSRDELLDIFKPKLSQIAFSKEFATHVDNIAEVKEIDPLIKKRLLMNGNLTLQQINNWAQDRLCFKAFVQDDDFLPLVIDIPTDCHEQENELVEQERSLPIAATGFLDVSDSDYFMKFFAQIISSFA</sequence>
<evidence type="ECO:0000313" key="1">
    <source>
        <dbReference type="EMBL" id="KAJ3262316.1"/>
    </source>
</evidence>